<dbReference type="Pfam" id="PF12833">
    <property type="entry name" value="HTH_18"/>
    <property type="match status" value="1"/>
</dbReference>
<dbReference type="SMART" id="SM00342">
    <property type="entry name" value="HTH_ARAC"/>
    <property type="match status" value="1"/>
</dbReference>
<feature type="domain" description="HTH araC/xylS-type" evidence="4">
    <location>
        <begin position="196"/>
        <end position="294"/>
    </location>
</feature>
<dbReference type="AlphaFoldDB" id="A0A556R9S3"/>
<dbReference type="Gene3D" id="1.10.10.60">
    <property type="entry name" value="Homeodomain-like"/>
    <property type="match status" value="2"/>
</dbReference>
<dbReference type="SUPFAM" id="SSF46689">
    <property type="entry name" value="Homeodomain-like"/>
    <property type="match status" value="2"/>
</dbReference>
<evidence type="ECO:0000313" key="5">
    <source>
        <dbReference type="EMBL" id="TSJ85631.1"/>
    </source>
</evidence>
<dbReference type="InterPro" id="IPR020449">
    <property type="entry name" value="Tscrpt_reg_AraC-type_HTH"/>
</dbReference>
<dbReference type="Proteomes" id="UP000317536">
    <property type="component" value="Unassembled WGS sequence"/>
</dbReference>
<dbReference type="PANTHER" id="PTHR43280:SF2">
    <property type="entry name" value="HTH-TYPE TRANSCRIPTIONAL REGULATOR EXSA"/>
    <property type="match status" value="1"/>
</dbReference>
<dbReference type="Pfam" id="PF02311">
    <property type="entry name" value="AraC_binding"/>
    <property type="match status" value="1"/>
</dbReference>
<dbReference type="GO" id="GO:0043565">
    <property type="term" value="F:sequence-specific DNA binding"/>
    <property type="evidence" value="ECO:0007669"/>
    <property type="project" value="InterPro"/>
</dbReference>
<dbReference type="GO" id="GO:0003700">
    <property type="term" value="F:DNA-binding transcription factor activity"/>
    <property type="evidence" value="ECO:0007669"/>
    <property type="project" value="InterPro"/>
</dbReference>
<dbReference type="PROSITE" id="PS01124">
    <property type="entry name" value="HTH_ARAC_FAMILY_2"/>
    <property type="match status" value="1"/>
</dbReference>
<sequence>MTPKDYKKWIPADESGILGKKAIQINDAGRLARAVFLHPLWGGTYRVNSDYSCKREYMNSFLLFFIESGSLDYVYEGASFTAHAGDVVLLDCKNHNDYRSSGLTRFSYLHFQGNGVQAYADYLQDVNGPLFTDSQDAGDELTSILDQMRSGDVSLSRRQLDELLHRRLEHVLVLLTRRVDESLEVHYDDNVPPDLSAAIRYINRHFDSDVSIHALSKILNTSESQLSHAFKRHLDMGVHQFVLECRISHAKYLLTTSKIPIAQITKECGFTVSSHFSSSFKKLVGVSPSEFRREFS</sequence>
<dbReference type="InterPro" id="IPR003313">
    <property type="entry name" value="AraC-bd"/>
</dbReference>
<keyword evidence="2" id="KW-0238">DNA-binding</keyword>
<dbReference type="PRINTS" id="PR00032">
    <property type="entry name" value="HTHARAC"/>
</dbReference>
<protein>
    <submittedName>
        <fullName evidence="5">Helix-turn-helix transcriptional regulator</fullName>
    </submittedName>
</protein>
<evidence type="ECO:0000259" key="4">
    <source>
        <dbReference type="PROSITE" id="PS01124"/>
    </source>
</evidence>
<accession>A0A556R9S3</accession>
<dbReference type="InterPro" id="IPR018060">
    <property type="entry name" value="HTH_AraC"/>
</dbReference>
<gene>
    <name evidence="5" type="ORF">FPK29_04520</name>
</gene>
<dbReference type="SUPFAM" id="SSF51215">
    <property type="entry name" value="Regulatory protein AraC"/>
    <property type="match status" value="1"/>
</dbReference>
<reference evidence="5 6" key="1">
    <citation type="submission" date="2019-07" db="EMBL/GenBank/DDBJ databases">
        <title>Bifidobacterium asteroides genomes.</title>
        <authorList>
            <person name="Zheng H."/>
        </authorList>
    </citation>
    <scope>NUCLEOTIDE SEQUENCE [LARGE SCALE GENOMIC DNA]</scope>
    <source>
        <strain evidence="5 6">W8111</strain>
    </source>
</reference>
<comment type="caution">
    <text evidence="5">The sequence shown here is derived from an EMBL/GenBank/DDBJ whole genome shotgun (WGS) entry which is preliminary data.</text>
</comment>
<keyword evidence="1" id="KW-0805">Transcription regulation</keyword>
<evidence type="ECO:0000256" key="1">
    <source>
        <dbReference type="ARBA" id="ARBA00023015"/>
    </source>
</evidence>
<dbReference type="PANTHER" id="PTHR43280">
    <property type="entry name" value="ARAC-FAMILY TRANSCRIPTIONAL REGULATOR"/>
    <property type="match status" value="1"/>
</dbReference>
<dbReference type="InterPro" id="IPR009057">
    <property type="entry name" value="Homeodomain-like_sf"/>
</dbReference>
<dbReference type="EMBL" id="VMHJ01000002">
    <property type="protein sequence ID" value="TSJ85631.1"/>
    <property type="molecule type" value="Genomic_DNA"/>
</dbReference>
<keyword evidence="3" id="KW-0804">Transcription</keyword>
<organism evidence="5 6">
    <name type="scientific">Bifidobacterium asteroides</name>
    <dbReference type="NCBI Taxonomy" id="1684"/>
    <lineage>
        <taxon>Bacteria</taxon>
        <taxon>Bacillati</taxon>
        <taxon>Actinomycetota</taxon>
        <taxon>Actinomycetes</taxon>
        <taxon>Bifidobacteriales</taxon>
        <taxon>Bifidobacteriaceae</taxon>
        <taxon>Bifidobacterium</taxon>
    </lineage>
</organism>
<evidence type="ECO:0000313" key="6">
    <source>
        <dbReference type="Proteomes" id="UP000317536"/>
    </source>
</evidence>
<name>A0A556R9S3_9BIFI</name>
<evidence type="ECO:0000256" key="2">
    <source>
        <dbReference type="ARBA" id="ARBA00023125"/>
    </source>
</evidence>
<proteinExistence type="predicted"/>
<evidence type="ECO:0000256" key="3">
    <source>
        <dbReference type="ARBA" id="ARBA00023163"/>
    </source>
</evidence>
<dbReference type="InterPro" id="IPR037923">
    <property type="entry name" value="HTH-like"/>
</dbReference>